<protein>
    <submittedName>
        <fullName evidence="1">Uncharacterized protein</fullName>
    </submittedName>
</protein>
<dbReference type="EMBL" id="JAQIZT010000005">
    <property type="protein sequence ID" value="KAJ6997961.1"/>
    <property type="molecule type" value="Genomic_DNA"/>
</dbReference>
<gene>
    <name evidence="1" type="ORF">NC653_014247</name>
</gene>
<dbReference type="Proteomes" id="UP001164929">
    <property type="component" value="Chromosome 5"/>
</dbReference>
<accession>A0AAD6QWQ8</accession>
<proteinExistence type="predicted"/>
<evidence type="ECO:0000313" key="2">
    <source>
        <dbReference type="Proteomes" id="UP001164929"/>
    </source>
</evidence>
<sequence length="121" mass="14291">MMIDKLGMKWNVIPILTPKDCKVMIDGESEHYHHRGEYGSNSDRSFSSDFQAFSNQLRGFKSNSMNYENRCRLNYYYYHEKVSDNNNNNKRVHYREVTNQPRDSLIESGLMMVKIGLLLQT</sequence>
<evidence type="ECO:0000313" key="1">
    <source>
        <dbReference type="EMBL" id="KAJ6997961.1"/>
    </source>
</evidence>
<reference evidence="1" key="1">
    <citation type="journal article" date="2023" name="Mol. Ecol. Resour.">
        <title>Chromosome-level genome assembly of a triploid poplar Populus alba 'Berolinensis'.</title>
        <authorList>
            <person name="Chen S."/>
            <person name="Yu Y."/>
            <person name="Wang X."/>
            <person name="Wang S."/>
            <person name="Zhang T."/>
            <person name="Zhou Y."/>
            <person name="He R."/>
            <person name="Meng N."/>
            <person name="Wang Y."/>
            <person name="Liu W."/>
            <person name="Liu Z."/>
            <person name="Liu J."/>
            <person name="Guo Q."/>
            <person name="Huang H."/>
            <person name="Sederoff R.R."/>
            <person name="Wang G."/>
            <person name="Qu G."/>
            <person name="Chen S."/>
        </authorList>
    </citation>
    <scope>NUCLEOTIDE SEQUENCE</scope>
    <source>
        <strain evidence="1">SC-2020</strain>
    </source>
</reference>
<keyword evidence="2" id="KW-1185">Reference proteome</keyword>
<organism evidence="1 2">
    <name type="scientific">Populus alba x Populus x berolinensis</name>
    <dbReference type="NCBI Taxonomy" id="444605"/>
    <lineage>
        <taxon>Eukaryota</taxon>
        <taxon>Viridiplantae</taxon>
        <taxon>Streptophyta</taxon>
        <taxon>Embryophyta</taxon>
        <taxon>Tracheophyta</taxon>
        <taxon>Spermatophyta</taxon>
        <taxon>Magnoliopsida</taxon>
        <taxon>eudicotyledons</taxon>
        <taxon>Gunneridae</taxon>
        <taxon>Pentapetalae</taxon>
        <taxon>rosids</taxon>
        <taxon>fabids</taxon>
        <taxon>Malpighiales</taxon>
        <taxon>Salicaceae</taxon>
        <taxon>Saliceae</taxon>
        <taxon>Populus</taxon>
    </lineage>
</organism>
<comment type="caution">
    <text evidence="1">The sequence shown here is derived from an EMBL/GenBank/DDBJ whole genome shotgun (WGS) entry which is preliminary data.</text>
</comment>
<dbReference type="AlphaFoldDB" id="A0AAD6QWQ8"/>
<name>A0AAD6QWQ8_9ROSI</name>